<evidence type="ECO:0000256" key="1">
    <source>
        <dbReference type="SAM" id="MobiDB-lite"/>
    </source>
</evidence>
<reference evidence="2" key="1">
    <citation type="submission" date="2019-08" db="EMBL/GenBank/DDBJ databases">
        <title>The improved chromosome-level genome for the pearl oyster Pinctada fucata martensii using PacBio sequencing and Hi-C.</title>
        <authorList>
            <person name="Zheng Z."/>
        </authorList>
    </citation>
    <scope>NUCLEOTIDE SEQUENCE</scope>
    <source>
        <strain evidence="2">ZZ-2019</strain>
        <tissue evidence="2">Adductor muscle</tissue>
    </source>
</reference>
<feature type="region of interest" description="Disordered" evidence="1">
    <location>
        <begin position="355"/>
        <end position="379"/>
    </location>
</feature>
<feature type="compositionally biased region" description="Low complexity" evidence="1">
    <location>
        <begin position="363"/>
        <end position="379"/>
    </location>
</feature>
<organism evidence="2 3">
    <name type="scientific">Pinctada imbricata</name>
    <name type="common">Atlantic pearl-oyster</name>
    <name type="synonym">Pinctada martensii</name>
    <dbReference type="NCBI Taxonomy" id="66713"/>
    <lineage>
        <taxon>Eukaryota</taxon>
        <taxon>Metazoa</taxon>
        <taxon>Spiralia</taxon>
        <taxon>Lophotrochozoa</taxon>
        <taxon>Mollusca</taxon>
        <taxon>Bivalvia</taxon>
        <taxon>Autobranchia</taxon>
        <taxon>Pteriomorphia</taxon>
        <taxon>Pterioida</taxon>
        <taxon>Pterioidea</taxon>
        <taxon>Pteriidae</taxon>
        <taxon>Pinctada</taxon>
    </lineage>
</organism>
<dbReference type="Proteomes" id="UP001186944">
    <property type="component" value="Unassembled WGS sequence"/>
</dbReference>
<feature type="compositionally biased region" description="Low complexity" evidence="1">
    <location>
        <begin position="609"/>
        <end position="619"/>
    </location>
</feature>
<accession>A0AA88YMK6</accession>
<feature type="region of interest" description="Disordered" evidence="1">
    <location>
        <begin position="118"/>
        <end position="174"/>
    </location>
</feature>
<feature type="region of interest" description="Disordered" evidence="1">
    <location>
        <begin position="603"/>
        <end position="644"/>
    </location>
</feature>
<sequence length="754" mass="83055">MDKFWKNKRKKNILVLPVGSQIPKEKLKKILKNYDVYIEEENNLTDSTTGKGDHGNDLLTSTDKGKETMKKSTTLLFIPSFRKRKKSAKYQAVPTDVHQPHTGLRDISFVCKSDIPNPAGRIPANSVRSCDSDSGRDSDSVGSGPSDNASIRSSSSSLEGLVTHQRSSSLDSGIDSLCPPTAMLPESHPVAIQRSGDISSCTKGRAPIASPEDDSLLVTIEEEDTSSSSNAVTSMTCGNSVSFGTLSDCSSSCSCDSSDSEDDSQQKYPYSSDSDSDLEGMRCHGNRKTDSVSSGSDSDSDFDQCSEFYSAAKCSTSQPLQNSSHSSIVHRQIVNSGRTLRKVFSRAKIKTNGSVKNIKKSSVHSVSKPPSSMPSVSGGHHSFPQFLLHHERTLRTGQSSDSVSGLKQSLCDKLPSTSSQTLSRTHSVADKNRKPVMSVRRSHSFHDQQRVSSTSIEVPQEPLLPSSNLSVLDSTIPDICASTNKSPTEVRKSLQKTAFWVENNAYDKKAELSPPIHTKPPVSERDLCQEIIGIYFGEDSDSSLSSSFLDSSVDHVSLTPPTEHHVSPPRTLETNLDDFTTATYVPVPYTTSKATTRKICNASVDKTTSRQSLSVNSRSSHPERTRHTDRQSVPTRSKDSKPVTFLSEHEVDTITKFHTLCNGQRIVKYLNMSESPMIHFPPPKSASRISWHQKLEDCDLDSHSPRVTPTKPKSALRQRPKDFQFPYVEDKPSPIVVTRLRRSKSLNRSRDWPW</sequence>
<feature type="compositionally biased region" description="Low complexity" evidence="1">
    <location>
        <begin position="140"/>
        <end position="157"/>
    </location>
</feature>
<dbReference type="AlphaFoldDB" id="A0AA88YMK6"/>
<feature type="region of interest" description="Disordered" evidence="1">
    <location>
        <begin position="257"/>
        <end position="298"/>
    </location>
</feature>
<name>A0AA88YMK6_PINIB</name>
<dbReference type="EMBL" id="VSWD01000001">
    <property type="protein sequence ID" value="KAK3108422.1"/>
    <property type="molecule type" value="Genomic_DNA"/>
</dbReference>
<feature type="region of interest" description="Disordered" evidence="1">
    <location>
        <begin position="700"/>
        <end position="722"/>
    </location>
</feature>
<keyword evidence="3" id="KW-1185">Reference proteome</keyword>
<feature type="region of interest" description="Disordered" evidence="1">
    <location>
        <begin position="414"/>
        <end position="457"/>
    </location>
</feature>
<feature type="compositionally biased region" description="Basic and acidic residues" evidence="1">
    <location>
        <begin position="130"/>
        <end position="139"/>
    </location>
</feature>
<evidence type="ECO:0000313" key="2">
    <source>
        <dbReference type="EMBL" id="KAK3108422.1"/>
    </source>
</evidence>
<feature type="compositionally biased region" description="Polar residues" evidence="1">
    <location>
        <begin position="415"/>
        <end position="426"/>
    </location>
</feature>
<feature type="compositionally biased region" description="Basic and acidic residues" evidence="1">
    <location>
        <begin position="279"/>
        <end position="290"/>
    </location>
</feature>
<feature type="compositionally biased region" description="Basic and acidic residues" evidence="1">
    <location>
        <begin position="620"/>
        <end position="644"/>
    </location>
</feature>
<comment type="caution">
    <text evidence="2">The sequence shown here is derived from an EMBL/GenBank/DDBJ whole genome shotgun (WGS) entry which is preliminary data.</text>
</comment>
<evidence type="ECO:0000313" key="3">
    <source>
        <dbReference type="Proteomes" id="UP001186944"/>
    </source>
</evidence>
<feature type="region of interest" description="Disordered" evidence="1">
    <location>
        <begin position="46"/>
        <end position="65"/>
    </location>
</feature>
<gene>
    <name evidence="2" type="ORF">FSP39_007718</name>
</gene>
<protein>
    <submittedName>
        <fullName evidence="2">Uncharacterized protein</fullName>
    </submittedName>
</protein>
<proteinExistence type="predicted"/>